<reference evidence="1" key="1">
    <citation type="submission" date="2018-02" db="EMBL/GenBank/DDBJ databases">
        <title>Rhizophora mucronata_Transcriptome.</title>
        <authorList>
            <person name="Meera S.P."/>
            <person name="Sreeshan A."/>
            <person name="Augustine A."/>
        </authorList>
    </citation>
    <scope>NUCLEOTIDE SEQUENCE</scope>
    <source>
        <tissue evidence="1">Leaf</tissue>
    </source>
</reference>
<dbReference type="AlphaFoldDB" id="A0A2P2JN36"/>
<evidence type="ECO:0000313" key="1">
    <source>
        <dbReference type="EMBL" id="MBW94863.1"/>
    </source>
</evidence>
<accession>A0A2P2JN36</accession>
<proteinExistence type="predicted"/>
<dbReference type="EMBL" id="GGEC01014380">
    <property type="protein sequence ID" value="MBW94863.1"/>
    <property type="molecule type" value="Transcribed_RNA"/>
</dbReference>
<name>A0A2P2JN36_RHIMU</name>
<organism evidence="1">
    <name type="scientific">Rhizophora mucronata</name>
    <name type="common">Asiatic mangrove</name>
    <dbReference type="NCBI Taxonomy" id="61149"/>
    <lineage>
        <taxon>Eukaryota</taxon>
        <taxon>Viridiplantae</taxon>
        <taxon>Streptophyta</taxon>
        <taxon>Embryophyta</taxon>
        <taxon>Tracheophyta</taxon>
        <taxon>Spermatophyta</taxon>
        <taxon>Magnoliopsida</taxon>
        <taxon>eudicotyledons</taxon>
        <taxon>Gunneridae</taxon>
        <taxon>Pentapetalae</taxon>
        <taxon>rosids</taxon>
        <taxon>fabids</taxon>
        <taxon>Malpighiales</taxon>
        <taxon>Rhizophoraceae</taxon>
        <taxon>Rhizophora</taxon>
    </lineage>
</organism>
<protein>
    <submittedName>
        <fullName evidence="1">Uncharacterized protein</fullName>
    </submittedName>
</protein>
<sequence>MQFQHLPPPASLPVLWEDIMPRTFVGSNGLPLLSLSTWEFFLFFWGNNFTCGYF</sequence>